<reference evidence="1 2" key="1">
    <citation type="submission" date="2022-04" db="EMBL/GenBank/DDBJ databases">
        <title>Paracoccus sp. YLB-12 draft genome sequence.</title>
        <authorList>
            <person name="Yu L."/>
        </authorList>
    </citation>
    <scope>NUCLEOTIDE SEQUENCE [LARGE SCALE GENOMIC DNA]</scope>
    <source>
        <strain evidence="1 2">YLB-12</strain>
    </source>
</reference>
<name>A0ABT2K5Q6_9RHOB</name>
<evidence type="ECO:0008006" key="3">
    <source>
        <dbReference type="Google" id="ProtNLM"/>
    </source>
</evidence>
<sequence length="82" mass="8583">MSGHTTQRAFIVDGARPPFRRIQSGPPPITSVDLAVESGCPLLVCRPFDRTVFDVVLPVCVKVLADCLSAVTTLGTSGPSTG</sequence>
<dbReference type="EMBL" id="JANAVZ010000002">
    <property type="protein sequence ID" value="MCT4331857.1"/>
    <property type="molecule type" value="Genomic_DNA"/>
</dbReference>
<dbReference type="Proteomes" id="UP001320702">
    <property type="component" value="Unassembled WGS sequence"/>
</dbReference>
<proteinExistence type="predicted"/>
<evidence type="ECO:0000313" key="1">
    <source>
        <dbReference type="EMBL" id="MCT4331857.1"/>
    </source>
</evidence>
<evidence type="ECO:0000313" key="2">
    <source>
        <dbReference type="Proteomes" id="UP001320702"/>
    </source>
</evidence>
<comment type="caution">
    <text evidence="1">The sequence shown here is derived from an EMBL/GenBank/DDBJ whole genome shotgun (WGS) entry which is preliminary data.</text>
</comment>
<organism evidence="1 2">
    <name type="scientific">Paracoccus maritimus</name>
    <dbReference type="NCBI Taxonomy" id="2933292"/>
    <lineage>
        <taxon>Bacteria</taxon>
        <taxon>Pseudomonadati</taxon>
        <taxon>Pseudomonadota</taxon>
        <taxon>Alphaproteobacteria</taxon>
        <taxon>Rhodobacterales</taxon>
        <taxon>Paracoccaceae</taxon>
        <taxon>Paracoccus</taxon>
    </lineage>
</organism>
<protein>
    <recommendedName>
        <fullName evidence="3">UspA domain-containing protein</fullName>
    </recommendedName>
</protein>
<accession>A0ABT2K5Q6</accession>
<dbReference type="RefSeq" id="WP_260275749.1">
    <property type="nucleotide sequence ID" value="NZ_JANAVZ010000002.1"/>
</dbReference>
<gene>
    <name evidence="1" type="ORF">MU516_03115</name>
</gene>
<keyword evidence="2" id="KW-1185">Reference proteome</keyword>